<dbReference type="NCBIfam" id="TIGR01554">
    <property type="entry name" value="major_cap_HK97"/>
    <property type="match status" value="1"/>
</dbReference>
<keyword evidence="5" id="KW-1185">Reference proteome</keyword>
<comment type="subcellular location">
    <subcellularLocation>
        <location evidence="1">Virion</location>
    </subcellularLocation>
</comment>
<evidence type="ECO:0000259" key="3">
    <source>
        <dbReference type="Pfam" id="PF05065"/>
    </source>
</evidence>
<evidence type="ECO:0000313" key="4">
    <source>
        <dbReference type="EMBL" id="MBH8558988.1"/>
    </source>
</evidence>
<organism evidence="4 5">
    <name type="scientific">Hymenobacter negativus</name>
    <dbReference type="NCBI Taxonomy" id="2795026"/>
    <lineage>
        <taxon>Bacteria</taxon>
        <taxon>Pseudomonadati</taxon>
        <taxon>Bacteroidota</taxon>
        <taxon>Cytophagia</taxon>
        <taxon>Cytophagales</taxon>
        <taxon>Hymenobacteraceae</taxon>
        <taxon>Hymenobacter</taxon>
    </lineage>
</organism>
<dbReference type="InterPro" id="IPR054612">
    <property type="entry name" value="Phage_capsid-like_C"/>
</dbReference>
<dbReference type="Pfam" id="PF05065">
    <property type="entry name" value="Phage_capsid"/>
    <property type="match status" value="1"/>
</dbReference>
<evidence type="ECO:0000256" key="1">
    <source>
        <dbReference type="ARBA" id="ARBA00004328"/>
    </source>
</evidence>
<evidence type="ECO:0000256" key="2">
    <source>
        <dbReference type="SAM" id="MobiDB-lite"/>
    </source>
</evidence>
<dbReference type="InterPro" id="IPR024455">
    <property type="entry name" value="Phage_capsid"/>
</dbReference>
<name>A0ABS0Q8I0_9BACT</name>
<accession>A0ABS0Q8I0</accession>
<evidence type="ECO:0000313" key="5">
    <source>
        <dbReference type="Proteomes" id="UP000625631"/>
    </source>
</evidence>
<dbReference type="SUPFAM" id="SSF56563">
    <property type="entry name" value="Major capsid protein gp5"/>
    <property type="match status" value="1"/>
</dbReference>
<protein>
    <submittedName>
        <fullName evidence="4">Phage major capsid protein</fullName>
    </submittedName>
</protein>
<dbReference type="Gene3D" id="3.30.2400.10">
    <property type="entry name" value="Major capsid protein gp5"/>
    <property type="match status" value="1"/>
</dbReference>
<feature type="region of interest" description="Disordered" evidence="2">
    <location>
        <begin position="62"/>
        <end position="87"/>
    </location>
</feature>
<feature type="domain" description="Phage capsid-like C-terminal" evidence="3">
    <location>
        <begin position="170"/>
        <end position="437"/>
    </location>
</feature>
<dbReference type="EMBL" id="JAEDAE010000005">
    <property type="protein sequence ID" value="MBH8558988.1"/>
    <property type="molecule type" value="Genomic_DNA"/>
</dbReference>
<reference evidence="4 5" key="1">
    <citation type="submission" date="2020-12" db="EMBL/GenBank/DDBJ databases">
        <title>Hymenobacter sp.</title>
        <authorList>
            <person name="Kim M.K."/>
        </authorList>
    </citation>
    <scope>NUCLEOTIDE SEQUENCE [LARGE SCALE GENOMIC DNA]</scope>
    <source>
        <strain evidence="4 5">BT442</strain>
    </source>
</reference>
<proteinExistence type="predicted"/>
<dbReference type="Proteomes" id="UP000625631">
    <property type="component" value="Unassembled WGS sequence"/>
</dbReference>
<comment type="caution">
    <text evidence="4">The sequence shown here is derived from an EMBL/GenBank/DDBJ whole genome shotgun (WGS) entry which is preliminary data.</text>
</comment>
<gene>
    <name evidence="4" type="ORF">I7X13_13060</name>
</gene>
<sequence>MKKLQQLLEERATKLKANQALMDAADADNHRDLSDAEAKSFDANTEEIRALDEKITRARAAEEQRATLAGQNGTRHDNGLSNQENRDLGSYSMLEAVRMANGNVAMTGLYKEMHEEAQREAHRSNISVSPKGVMIPGLVLEHRSTEQRAVTATGGANGNQGGVAIATSLGSFIDQLRNALVLAGLGADFMYNLVGNLDFPVEDSVFAPTWLTENATAQASNPTFKKLSMMPKRVAGFLDVSDRMLLQTSPSIEARLRGQLLRGMSESIDRAGLMGSGSGEEPTGVLNTAGIGDVAIGANGGAATFDHVVKLKGKVDANNALLGSLGYATNTDVRTQLQLTKKDAGSGIFVWGDDDNRLGGYKAGVTNILPNTLVKGTANTCSPLVFGNWNDLYIGMWSGIEILPDPYTQAANGMVRMHVKSFVDVLVARAKSFAAVKDILGANN</sequence>
<dbReference type="RefSeq" id="WP_198075839.1">
    <property type="nucleotide sequence ID" value="NZ_JAEDAE010000005.1"/>
</dbReference>